<gene>
    <name evidence="2" type="ORF">GLYMA_14G123800</name>
</gene>
<name>A0A0R0GML3_SOYBN</name>
<protein>
    <recommendedName>
        <fullName evidence="5">CCHC-type domain-containing protein</fullName>
    </recommendedName>
</protein>
<evidence type="ECO:0000256" key="1">
    <source>
        <dbReference type="SAM" id="MobiDB-lite"/>
    </source>
</evidence>
<dbReference type="AlphaFoldDB" id="A0A0R0GML3"/>
<sequence>MDSKLYDIPLPKLRTGETNSKREERKSSSRALKYTKHKEENNEVIYFECKKPGHIKVECPRLKRKRYLEDKKMKSLMDDSNSEKSNNLDNEQANICLMANTNEKIESVRDKCDFYDILGRKRPGFKLVLGQWMLTKDDGEKFMFSYLKPIKGGIVAFGGMGKGKITGIDQWQWNGGEKVIGDATSRRR</sequence>
<evidence type="ECO:0000313" key="3">
    <source>
        <dbReference type="EnsemblPlants" id="KRH15979"/>
    </source>
</evidence>
<evidence type="ECO:0000313" key="2">
    <source>
        <dbReference type="EMBL" id="KRH15979.2"/>
    </source>
</evidence>
<accession>A0A0R0GML3</accession>
<dbReference type="InParanoid" id="A0A0R0GML3"/>
<dbReference type="EnsemblPlants" id="KRH15979">
    <property type="protein sequence ID" value="KRH15979"/>
    <property type="gene ID" value="GLYMA_14G123800"/>
</dbReference>
<dbReference type="EMBL" id="CM000847">
    <property type="protein sequence ID" value="KRH15979.2"/>
    <property type="molecule type" value="Genomic_DNA"/>
</dbReference>
<keyword evidence="4" id="KW-1185">Reference proteome</keyword>
<accession>A0A2K7H725</accession>
<feature type="region of interest" description="Disordered" evidence="1">
    <location>
        <begin position="1"/>
        <end position="35"/>
    </location>
</feature>
<reference evidence="3" key="2">
    <citation type="submission" date="2018-02" db="UniProtKB">
        <authorList>
            <consortium name="EnsemblPlants"/>
        </authorList>
    </citation>
    <scope>IDENTIFICATION</scope>
    <source>
        <strain evidence="3">Williams 82</strain>
    </source>
</reference>
<dbReference type="SUPFAM" id="SSF57756">
    <property type="entry name" value="Retrovirus zinc finger-like domains"/>
    <property type="match status" value="1"/>
</dbReference>
<dbReference type="Gramene" id="KRH15979">
    <property type="protein sequence ID" value="KRH15979"/>
    <property type="gene ID" value="GLYMA_14G123800"/>
</dbReference>
<dbReference type="InterPro" id="IPR036875">
    <property type="entry name" value="Znf_CCHC_sf"/>
</dbReference>
<organism evidence="2">
    <name type="scientific">Glycine max</name>
    <name type="common">Soybean</name>
    <name type="synonym">Glycine hispida</name>
    <dbReference type="NCBI Taxonomy" id="3847"/>
    <lineage>
        <taxon>Eukaryota</taxon>
        <taxon>Viridiplantae</taxon>
        <taxon>Streptophyta</taxon>
        <taxon>Embryophyta</taxon>
        <taxon>Tracheophyta</taxon>
        <taxon>Spermatophyta</taxon>
        <taxon>Magnoliopsida</taxon>
        <taxon>eudicotyledons</taxon>
        <taxon>Gunneridae</taxon>
        <taxon>Pentapetalae</taxon>
        <taxon>rosids</taxon>
        <taxon>fabids</taxon>
        <taxon>Fabales</taxon>
        <taxon>Fabaceae</taxon>
        <taxon>Papilionoideae</taxon>
        <taxon>50 kb inversion clade</taxon>
        <taxon>NPAAA clade</taxon>
        <taxon>indigoferoid/millettioid clade</taxon>
        <taxon>Phaseoleae</taxon>
        <taxon>Glycine</taxon>
        <taxon>Glycine subgen. Soja</taxon>
    </lineage>
</organism>
<dbReference type="GO" id="GO:0003676">
    <property type="term" value="F:nucleic acid binding"/>
    <property type="evidence" value="ECO:0007669"/>
    <property type="project" value="InterPro"/>
</dbReference>
<reference evidence="2 3" key="1">
    <citation type="journal article" date="2010" name="Nature">
        <title>Genome sequence of the palaeopolyploid soybean.</title>
        <authorList>
            <person name="Schmutz J."/>
            <person name="Cannon S.B."/>
            <person name="Schlueter J."/>
            <person name="Ma J."/>
            <person name="Mitros T."/>
            <person name="Nelson W."/>
            <person name="Hyten D.L."/>
            <person name="Song Q."/>
            <person name="Thelen J.J."/>
            <person name="Cheng J."/>
            <person name="Xu D."/>
            <person name="Hellsten U."/>
            <person name="May G.D."/>
            <person name="Yu Y."/>
            <person name="Sakurai T."/>
            <person name="Umezawa T."/>
            <person name="Bhattacharyya M.K."/>
            <person name="Sandhu D."/>
            <person name="Valliyodan B."/>
            <person name="Lindquist E."/>
            <person name="Peto M."/>
            <person name="Grant D."/>
            <person name="Shu S."/>
            <person name="Goodstein D."/>
            <person name="Barry K."/>
            <person name="Futrell-Griggs M."/>
            <person name="Abernathy B."/>
            <person name="Du J."/>
            <person name="Tian Z."/>
            <person name="Zhu L."/>
            <person name="Gill N."/>
            <person name="Joshi T."/>
            <person name="Libault M."/>
            <person name="Sethuraman A."/>
            <person name="Zhang X.-C."/>
            <person name="Shinozaki K."/>
            <person name="Nguyen H.T."/>
            <person name="Wing R.A."/>
            <person name="Cregan P."/>
            <person name="Specht J."/>
            <person name="Grimwood J."/>
            <person name="Rokhsar D."/>
            <person name="Stacey G."/>
            <person name="Shoemaker R.C."/>
            <person name="Jackson S.A."/>
        </authorList>
    </citation>
    <scope>NUCLEOTIDE SEQUENCE</scope>
    <source>
        <strain evidence="3">cv. Williams 82</strain>
        <tissue evidence="2">Callus</tissue>
    </source>
</reference>
<proteinExistence type="predicted"/>
<evidence type="ECO:0000313" key="4">
    <source>
        <dbReference type="Proteomes" id="UP000008827"/>
    </source>
</evidence>
<dbReference type="Proteomes" id="UP000008827">
    <property type="component" value="Chromosome 14"/>
</dbReference>
<dbReference type="GO" id="GO:0008270">
    <property type="term" value="F:zinc ion binding"/>
    <property type="evidence" value="ECO:0007669"/>
    <property type="project" value="InterPro"/>
</dbReference>
<evidence type="ECO:0008006" key="5">
    <source>
        <dbReference type="Google" id="ProtNLM"/>
    </source>
</evidence>
<reference evidence="2" key="3">
    <citation type="submission" date="2018-07" db="EMBL/GenBank/DDBJ databases">
        <title>WGS assembly of Glycine max.</title>
        <authorList>
            <person name="Schmutz J."/>
            <person name="Cannon S."/>
            <person name="Schlueter J."/>
            <person name="Ma J."/>
            <person name="Mitros T."/>
            <person name="Nelson W."/>
            <person name="Hyten D."/>
            <person name="Song Q."/>
            <person name="Thelen J."/>
            <person name="Cheng J."/>
            <person name="Xu D."/>
            <person name="Hellsten U."/>
            <person name="May G."/>
            <person name="Yu Y."/>
            <person name="Sakurai T."/>
            <person name="Umezawa T."/>
            <person name="Bhattacharyya M."/>
            <person name="Sandhu D."/>
            <person name="Valliyodan B."/>
            <person name="Lindquist E."/>
            <person name="Peto M."/>
            <person name="Grant D."/>
            <person name="Shu S."/>
            <person name="Goodstein D."/>
            <person name="Barry K."/>
            <person name="Futrell-Griggs M."/>
            <person name="Abernathy B."/>
            <person name="Du J."/>
            <person name="Tian Z."/>
            <person name="Zhu L."/>
            <person name="Gill N."/>
            <person name="Joshi T."/>
            <person name="Libault M."/>
            <person name="Sethuraman A."/>
            <person name="Zhang X."/>
            <person name="Shinozaki K."/>
            <person name="Nguyen H."/>
            <person name="Wing R."/>
            <person name="Cregan P."/>
            <person name="Specht J."/>
            <person name="Grimwood J."/>
            <person name="Rokhsar D."/>
            <person name="Stacey G."/>
            <person name="Shoemaker R."/>
            <person name="Jackson S."/>
        </authorList>
    </citation>
    <scope>NUCLEOTIDE SEQUENCE</scope>
    <source>
        <tissue evidence="2">Callus</tissue>
    </source>
</reference>